<name>A0AAN6T0T0_9PEZI</name>
<reference evidence="2" key="1">
    <citation type="journal article" date="2023" name="Mol. Phylogenet. Evol.">
        <title>Genome-scale phylogeny and comparative genomics of the fungal order Sordariales.</title>
        <authorList>
            <person name="Hensen N."/>
            <person name="Bonometti L."/>
            <person name="Westerberg I."/>
            <person name="Brannstrom I.O."/>
            <person name="Guillou S."/>
            <person name="Cros-Aarteil S."/>
            <person name="Calhoun S."/>
            <person name="Haridas S."/>
            <person name="Kuo A."/>
            <person name="Mondo S."/>
            <person name="Pangilinan J."/>
            <person name="Riley R."/>
            <person name="LaButti K."/>
            <person name="Andreopoulos B."/>
            <person name="Lipzen A."/>
            <person name="Chen C."/>
            <person name="Yan M."/>
            <person name="Daum C."/>
            <person name="Ng V."/>
            <person name="Clum A."/>
            <person name="Steindorff A."/>
            <person name="Ohm R.A."/>
            <person name="Martin F."/>
            <person name="Silar P."/>
            <person name="Natvig D.O."/>
            <person name="Lalanne C."/>
            <person name="Gautier V."/>
            <person name="Ament-Velasquez S.L."/>
            <person name="Kruys A."/>
            <person name="Hutchinson M.I."/>
            <person name="Powell A.J."/>
            <person name="Barry K."/>
            <person name="Miller A.N."/>
            <person name="Grigoriev I.V."/>
            <person name="Debuchy R."/>
            <person name="Gladieux P."/>
            <person name="Hiltunen Thoren M."/>
            <person name="Johannesson H."/>
        </authorList>
    </citation>
    <scope>NUCLEOTIDE SEQUENCE</scope>
    <source>
        <strain evidence="2">CBS 757.83</strain>
    </source>
</reference>
<sequence>MAGGFPGSDDDDEAVADDEEEEIGPLDMPRAAARDKAQAGLSGSRSAAGEKKTADNSKTGGGGGSGCSRCACGGALRRDGADAEWGVD</sequence>
<dbReference type="AlphaFoldDB" id="A0AAN6T0T0"/>
<feature type="compositionally biased region" description="Acidic residues" evidence="1">
    <location>
        <begin position="8"/>
        <end position="24"/>
    </location>
</feature>
<comment type="caution">
    <text evidence="2">The sequence shown here is derived from an EMBL/GenBank/DDBJ whole genome shotgun (WGS) entry which is preliminary data.</text>
</comment>
<feature type="region of interest" description="Disordered" evidence="1">
    <location>
        <begin position="1"/>
        <end position="67"/>
    </location>
</feature>
<reference evidence="2" key="2">
    <citation type="submission" date="2023-05" db="EMBL/GenBank/DDBJ databases">
        <authorList>
            <consortium name="Lawrence Berkeley National Laboratory"/>
            <person name="Steindorff A."/>
            <person name="Hensen N."/>
            <person name="Bonometti L."/>
            <person name="Westerberg I."/>
            <person name="Brannstrom I.O."/>
            <person name="Guillou S."/>
            <person name="Cros-Aarteil S."/>
            <person name="Calhoun S."/>
            <person name="Haridas S."/>
            <person name="Kuo A."/>
            <person name="Mondo S."/>
            <person name="Pangilinan J."/>
            <person name="Riley R."/>
            <person name="Labutti K."/>
            <person name="Andreopoulos B."/>
            <person name="Lipzen A."/>
            <person name="Chen C."/>
            <person name="Yanf M."/>
            <person name="Daum C."/>
            <person name="Ng V."/>
            <person name="Clum A."/>
            <person name="Ohm R."/>
            <person name="Martin F."/>
            <person name="Silar P."/>
            <person name="Natvig D."/>
            <person name="Lalanne C."/>
            <person name="Gautier V."/>
            <person name="Ament-Velasquez S.L."/>
            <person name="Kruys A."/>
            <person name="Hutchinson M.I."/>
            <person name="Powell A.J."/>
            <person name="Barry K."/>
            <person name="Miller A.N."/>
            <person name="Grigoriev I.V."/>
            <person name="Debuchy R."/>
            <person name="Gladieux P."/>
            <person name="Thoren M.H."/>
            <person name="Johannesson H."/>
        </authorList>
    </citation>
    <scope>NUCLEOTIDE SEQUENCE</scope>
    <source>
        <strain evidence="2">CBS 757.83</strain>
    </source>
</reference>
<keyword evidence="3" id="KW-1185">Reference proteome</keyword>
<dbReference type="Proteomes" id="UP001305647">
    <property type="component" value="Unassembled WGS sequence"/>
</dbReference>
<proteinExistence type="predicted"/>
<evidence type="ECO:0000313" key="3">
    <source>
        <dbReference type="Proteomes" id="UP001305647"/>
    </source>
</evidence>
<evidence type="ECO:0000313" key="2">
    <source>
        <dbReference type="EMBL" id="KAK4099867.1"/>
    </source>
</evidence>
<organism evidence="2 3">
    <name type="scientific">Parathielavia hyrcaniae</name>
    <dbReference type="NCBI Taxonomy" id="113614"/>
    <lineage>
        <taxon>Eukaryota</taxon>
        <taxon>Fungi</taxon>
        <taxon>Dikarya</taxon>
        <taxon>Ascomycota</taxon>
        <taxon>Pezizomycotina</taxon>
        <taxon>Sordariomycetes</taxon>
        <taxon>Sordariomycetidae</taxon>
        <taxon>Sordariales</taxon>
        <taxon>Chaetomiaceae</taxon>
        <taxon>Parathielavia</taxon>
    </lineage>
</organism>
<dbReference type="EMBL" id="MU863645">
    <property type="protein sequence ID" value="KAK4099867.1"/>
    <property type="molecule type" value="Genomic_DNA"/>
</dbReference>
<evidence type="ECO:0000256" key="1">
    <source>
        <dbReference type="SAM" id="MobiDB-lite"/>
    </source>
</evidence>
<gene>
    <name evidence="2" type="ORF">N658DRAFT_497847</name>
</gene>
<accession>A0AAN6T0T0</accession>
<protein>
    <submittedName>
        <fullName evidence="2">Uncharacterized protein</fullName>
    </submittedName>
</protein>